<evidence type="ECO:0000256" key="4">
    <source>
        <dbReference type="ARBA" id="ARBA00022532"/>
    </source>
</evidence>
<evidence type="ECO:0000256" key="3">
    <source>
        <dbReference type="ARBA" id="ARBA00022435"/>
    </source>
</evidence>
<dbReference type="NCBIfam" id="TIGR01344">
    <property type="entry name" value="malate_syn_A"/>
    <property type="match status" value="1"/>
</dbReference>
<proteinExistence type="inferred from homology"/>
<dbReference type="FunFam" id="1.20.1220.12:FF:000001">
    <property type="entry name" value="Malate synthase"/>
    <property type="match status" value="1"/>
</dbReference>
<dbReference type="InterPro" id="IPR046363">
    <property type="entry name" value="MS_N_TIM-barrel_dom"/>
</dbReference>
<keyword evidence="5" id="KW-0808">Transferase</keyword>
<evidence type="ECO:0000256" key="6">
    <source>
        <dbReference type="ARBA" id="ARBA00047918"/>
    </source>
</evidence>
<dbReference type="InterPro" id="IPR006252">
    <property type="entry name" value="Malate_synthA"/>
</dbReference>
<dbReference type="STRING" id="927664.SAMN05421780_102486"/>
<evidence type="ECO:0000259" key="8">
    <source>
        <dbReference type="Pfam" id="PF01274"/>
    </source>
</evidence>
<dbReference type="PANTHER" id="PTHR42902:SF1">
    <property type="entry name" value="MALATE SYNTHASE 1-RELATED"/>
    <property type="match status" value="1"/>
</dbReference>
<dbReference type="FunFam" id="3.20.20.360:FF:000001">
    <property type="entry name" value="Malate synthase"/>
    <property type="match status" value="1"/>
</dbReference>
<dbReference type="Pfam" id="PF20659">
    <property type="entry name" value="MS_C"/>
    <property type="match status" value="1"/>
</dbReference>
<feature type="domain" description="Malate synthase TIM barrel" evidence="8">
    <location>
        <begin position="162"/>
        <end position="407"/>
    </location>
</feature>
<dbReference type="PIRSF" id="PIRSF001363">
    <property type="entry name" value="Malate_synth"/>
    <property type="match status" value="1"/>
</dbReference>
<dbReference type="GO" id="GO:0004474">
    <property type="term" value="F:malate synthase activity"/>
    <property type="evidence" value="ECO:0007669"/>
    <property type="project" value="UniProtKB-EC"/>
</dbReference>
<dbReference type="OrthoDB" id="9768429at2"/>
<evidence type="ECO:0000313" key="11">
    <source>
        <dbReference type="EMBL" id="SFC07658.1"/>
    </source>
</evidence>
<feature type="active site" description="Proton acceptor" evidence="7">
    <location>
        <position position="166"/>
    </location>
</feature>
<dbReference type="InterPro" id="IPR011076">
    <property type="entry name" value="Malate_synth_sf"/>
</dbReference>
<evidence type="ECO:0000256" key="1">
    <source>
        <dbReference type="ARBA" id="ARBA00006394"/>
    </source>
</evidence>
<dbReference type="CDD" id="cd00727">
    <property type="entry name" value="malate_synt_A"/>
    <property type="match status" value="1"/>
</dbReference>
<dbReference type="GO" id="GO:0005737">
    <property type="term" value="C:cytoplasm"/>
    <property type="evidence" value="ECO:0007669"/>
    <property type="project" value="TreeGrafter"/>
</dbReference>
<feature type="domain" description="Malate synthase C-terminal" evidence="10">
    <location>
        <begin position="415"/>
        <end position="535"/>
    </location>
</feature>
<dbReference type="EMBL" id="FOLE01000002">
    <property type="protein sequence ID" value="SFC07658.1"/>
    <property type="molecule type" value="Genomic_DNA"/>
</dbReference>
<comment type="similarity">
    <text evidence="1">Belongs to the malate synthase family.</text>
</comment>
<protein>
    <recommendedName>
        <fullName evidence="2">malate synthase</fullName>
        <ecNumber evidence="2">2.3.3.9</ecNumber>
    </recommendedName>
</protein>
<dbReference type="Pfam" id="PF20656">
    <property type="entry name" value="MS_N"/>
    <property type="match status" value="1"/>
</dbReference>
<feature type="domain" description="Malate synthase N-terminal" evidence="9">
    <location>
        <begin position="11"/>
        <end position="72"/>
    </location>
</feature>
<evidence type="ECO:0000313" key="12">
    <source>
        <dbReference type="Proteomes" id="UP000199514"/>
    </source>
</evidence>
<dbReference type="Gene3D" id="3.20.20.360">
    <property type="entry name" value="Malate synthase, domain 3"/>
    <property type="match status" value="1"/>
</dbReference>
<accession>A0A1I1GCQ1</accession>
<dbReference type="InterPro" id="IPR044856">
    <property type="entry name" value="Malate_synth_C_sf"/>
</dbReference>
<dbReference type="Proteomes" id="UP000199514">
    <property type="component" value="Unassembled WGS sequence"/>
</dbReference>
<dbReference type="SUPFAM" id="SSF51645">
    <property type="entry name" value="Malate synthase G"/>
    <property type="match status" value="1"/>
</dbReference>
<feature type="active site" description="Proton donor" evidence="7">
    <location>
        <position position="449"/>
    </location>
</feature>
<keyword evidence="12" id="KW-1185">Reference proteome</keyword>
<reference evidence="11 12" key="1">
    <citation type="submission" date="2016-10" db="EMBL/GenBank/DDBJ databases">
        <authorList>
            <person name="de Groot N.N."/>
        </authorList>
    </citation>
    <scope>NUCLEOTIDE SEQUENCE [LARGE SCALE GENOMIC DNA]</scope>
    <source>
        <strain evidence="11 12">DSM 6793</strain>
    </source>
</reference>
<keyword evidence="3" id="KW-0329">Glyoxylate bypass</keyword>
<sequence length="540" mass="60798">MTTITKAHAVVEITGKILPEYETVLTREALQFVALLHKKFNKRREELLSARQVRQRKIEAGELPTFLESTAHIRQSEWKVGNIPADLLDRQVEITGPTDRKMVINALNSGAKVFMADFEDANSPTWTNMVEGQINLYKAIRREIDYTAENGKNYALKEKVAVLFARPRGWHLLEKHVLVDGEAVSGSIFDFALYFYHNVHELTKRGSGPYYYLPKMESHLEARLWNDIFVEAQMQLGIPQGTIKSTVLIETILAAFEMDEILFELREHIVALNAGRWDYIFSVIKKFRNNPNFLLPDRGQVTMTVPFMRSYAKLLVKTCHKRGAFAMGGMSAFIPSRKDEEINKGAFSKVQSDKDLESTTGFDGTWVAHPDLVPVAAEIFAKVLGGKPNQVEKQLPEVEVTAAQLLDTTIEGGQITEAGFRANINVAILYIASWLQGAGAAALHNLMEDAATAEISRAQIWQWLHLPNVKTAEGTAITTEYYNSIFAEEVAKIKETVGGEENFKTQRYARAASIFDHLVKSPNFEQFLTLPAYNVLDLKN</sequence>
<evidence type="ECO:0000256" key="7">
    <source>
        <dbReference type="PIRSR" id="PIRSR001363-1"/>
    </source>
</evidence>
<dbReference type="AlphaFoldDB" id="A0A1I1GCQ1"/>
<evidence type="ECO:0000256" key="5">
    <source>
        <dbReference type="ARBA" id="ARBA00022679"/>
    </source>
</evidence>
<organism evidence="11 12">
    <name type="scientific">Flexibacter flexilis DSM 6793</name>
    <dbReference type="NCBI Taxonomy" id="927664"/>
    <lineage>
        <taxon>Bacteria</taxon>
        <taxon>Pseudomonadati</taxon>
        <taxon>Bacteroidota</taxon>
        <taxon>Cytophagia</taxon>
        <taxon>Cytophagales</taxon>
        <taxon>Flexibacteraceae</taxon>
        <taxon>Flexibacter</taxon>
    </lineage>
</organism>
<dbReference type="InterPro" id="IPR048355">
    <property type="entry name" value="MS_C"/>
</dbReference>
<comment type="catalytic activity">
    <reaction evidence="6">
        <text>glyoxylate + acetyl-CoA + H2O = (S)-malate + CoA + H(+)</text>
        <dbReference type="Rhea" id="RHEA:18181"/>
        <dbReference type="ChEBI" id="CHEBI:15377"/>
        <dbReference type="ChEBI" id="CHEBI:15378"/>
        <dbReference type="ChEBI" id="CHEBI:15589"/>
        <dbReference type="ChEBI" id="CHEBI:36655"/>
        <dbReference type="ChEBI" id="CHEBI:57287"/>
        <dbReference type="ChEBI" id="CHEBI:57288"/>
        <dbReference type="EC" id="2.3.3.9"/>
    </reaction>
</comment>
<evidence type="ECO:0000259" key="9">
    <source>
        <dbReference type="Pfam" id="PF20656"/>
    </source>
</evidence>
<keyword evidence="4" id="KW-0816">Tricarboxylic acid cycle</keyword>
<dbReference type="GO" id="GO:0006099">
    <property type="term" value="P:tricarboxylic acid cycle"/>
    <property type="evidence" value="ECO:0007669"/>
    <property type="project" value="UniProtKB-KW"/>
</dbReference>
<dbReference type="Pfam" id="PF01274">
    <property type="entry name" value="MS_TIM-barrel"/>
    <property type="match status" value="1"/>
</dbReference>
<evidence type="ECO:0000259" key="10">
    <source>
        <dbReference type="Pfam" id="PF20659"/>
    </source>
</evidence>
<gene>
    <name evidence="11" type="ORF">SAMN05421780_102486</name>
</gene>
<dbReference type="PANTHER" id="PTHR42902">
    <property type="entry name" value="MALATE SYNTHASE"/>
    <property type="match status" value="1"/>
</dbReference>
<dbReference type="EC" id="2.3.3.9" evidence="2"/>
<dbReference type="InterPro" id="IPR048356">
    <property type="entry name" value="MS_N"/>
</dbReference>
<dbReference type="RefSeq" id="WP_091509374.1">
    <property type="nucleotide sequence ID" value="NZ_FOLE01000002.1"/>
</dbReference>
<evidence type="ECO:0000256" key="2">
    <source>
        <dbReference type="ARBA" id="ARBA00012636"/>
    </source>
</evidence>
<dbReference type="Gene3D" id="1.20.1220.12">
    <property type="entry name" value="Malate synthase, domain III"/>
    <property type="match status" value="1"/>
</dbReference>
<dbReference type="InterPro" id="IPR001465">
    <property type="entry name" value="Malate_synthase_TIM"/>
</dbReference>
<name>A0A1I1GCQ1_9BACT</name>
<dbReference type="GO" id="GO:0006097">
    <property type="term" value="P:glyoxylate cycle"/>
    <property type="evidence" value="ECO:0007669"/>
    <property type="project" value="UniProtKB-KW"/>
</dbReference>